<keyword evidence="4" id="KW-1185">Reference proteome</keyword>
<protein>
    <submittedName>
        <fullName evidence="3">Uncharacterized protein</fullName>
    </submittedName>
</protein>
<gene>
    <name evidence="3" type="ORF">RJT34_31303</name>
</gene>
<feature type="region of interest" description="Disordered" evidence="1">
    <location>
        <begin position="1"/>
        <end position="20"/>
    </location>
</feature>
<keyword evidence="2" id="KW-0472">Membrane</keyword>
<evidence type="ECO:0000256" key="1">
    <source>
        <dbReference type="SAM" id="MobiDB-lite"/>
    </source>
</evidence>
<accession>A0AAN9I3G1</accession>
<organism evidence="3 4">
    <name type="scientific">Clitoria ternatea</name>
    <name type="common">Butterfly pea</name>
    <dbReference type="NCBI Taxonomy" id="43366"/>
    <lineage>
        <taxon>Eukaryota</taxon>
        <taxon>Viridiplantae</taxon>
        <taxon>Streptophyta</taxon>
        <taxon>Embryophyta</taxon>
        <taxon>Tracheophyta</taxon>
        <taxon>Spermatophyta</taxon>
        <taxon>Magnoliopsida</taxon>
        <taxon>eudicotyledons</taxon>
        <taxon>Gunneridae</taxon>
        <taxon>Pentapetalae</taxon>
        <taxon>rosids</taxon>
        <taxon>fabids</taxon>
        <taxon>Fabales</taxon>
        <taxon>Fabaceae</taxon>
        <taxon>Papilionoideae</taxon>
        <taxon>50 kb inversion clade</taxon>
        <taxon>NPAAA clade</taxon>
        <taxon>indigoferoid/millettioid clade</taxon>
        <taxon>Phaseoleae</taxon>
        <taxon>Clitoria</taxon>
    </lineage>
</organism>
<comment type="caution">
    <text evidence="3">The sequence shown here is derived from an EMBL/GenBank/DDBJ whole genome shotgun (WGS) entry which is preliminary data.</text>
</comment>
<name>A0AAN9I3G1_CLITE</name>
<keyword evidence="2" id="KW-0812">Transmembrane</keyword>
<dbReference type="EMBL" id="JAYKXN010000008">
    <property type="protein sequence ID" value="KAK7263709.1"/>
    <property type="molecule type" value="Genomic_DNA"/>
</dbReference>
<evidence type="ECO:0000256" key="2">
    <source>
        <dbReference type="SAM" id="Phobius"/>
    </source>
</evidence>
<feature type="transmembrane region" description="Helical" evidence="2">
    <location>
        <begin position="31"/>
        <end position="53"/>
    </location>
</feature>
<feature type="compositionally biased region" description="Basic and acidic residues" evidence="1">
    <location>
        <begin position="202"/>
        <end position="216"/>
    </location>
</feature>
<evidence type="ECO:0000313" key="4">
    <source>
        <dbReference type="Proteomes" id="UP001359559"/>
    </source>
</evidence>
<feature type="compositionally biased region" description="Basic and acidic residues" evidence="1">
    <location>
        <begin position="7"/>
        <end position="20"/>
    </location>
</feature>
<feature type="region of interest" description="Disordered" evidence="1">
    <location>
        <begin position="190"/>
        <end position="216"/>
    </location>
</feature>
<proteinExistence type="predicted"/>
<evidence type="ECO:0000313" key="3">
    <source>
        <dbReference type="EMBL" id="KAK7263709.1"/>
    </source>
</evidence>
<sequence>MDIFDDNNDHHEDPFSRNLREPEQSDLNKKIVFTSMVSLTVVLFLVFSLYLYAKCVLSRQSRRRAFIHRLTLTAHHASDAAHRRTESPPVTGLDPVLIASLLVFQSKVLEGGGGNTLMECAFSCHVSPLSSQVLPRLEPHDRESPIGLAGAPLILDGPLNGGGDNDNRNQSFKISDSSLRLSSFRRILSRERSSRRIQPSSHDGEHEAVDQDLERQ</sequence>
<dbReference type="Proteomes" id="UP001359559">
    <property type="component" value="Unassembled WGS sequence"/>
</dbReference>
<dbReference type="AlphaFoldDB" id="A0AAN9I3G1"/>
<keyword evidence="2" id="KW-1133">Transmembrane helix</keyword>
<reference evidence="3 4" key="1">
    <citation type="submission" date="2024-01" db="EMBL/GenBank/DDBJ databases">
        <title>The genomes of 5 underutilized Papilionoideae crops provide insights into root nodulation and disease resistance.</title>
        <authorList>
            <person name="Yuan L."/>
        </authorList>
    </citation>
    <scope>NUCLEOTIDE SEQUENCE [LARGE SCALE GENOMIC DNA]</scope>
    <source>
        <strain evidence="3">LY-2023</strain>
        <tissue evidence="3">Leaf</tissue>
    </source>
</reference>